<organism evidence="1 2">
    <name type="scientific">Periconia macrospinosa</name>
    <dbReference type="NCBI Taxonomy" id="97972"/>
    <lineage>
        <taxon>Eukaryota</taxon>
        <taxon>Fungi</taxon>
        <taxon>Dikarya</taxon>
        <taxon>Ascomycota</taxon>
        <taxon>Pezizomycotina</taxon>
        <taxon>Dothideomycetes</taxon>
        <taxon>Pleosporomycetidae</taxon>
        <taxon>Pleosporales</taxon>
        <taxon>Massarineae</taxon>
        <taxon>Periconiaceae</taxon>
        <taxon>Periconia</taxon>
    </lineage>
</organism>
<evidence type="ECO:0000313" key="1">
    <source>
        <dbReference type="EMBL" id="PVI08636.1"/>
    </source>
</evidence>
<dbReference type="Proteomes" id="UP000244855">
    <property type="component" value="Unassembled WGS sequence"/>
</dbReference>
<gene>
    <name evidence="1" type="ORF">DM02DRAFT_7843</name>
</gene>
<evidence type="ECO:0000313" key="2">
    <source>
        <dbReference type="Proteomes" id="UP000244855"/>
    </source>
</evidence>
<accession>A0A2V1EE23</accession>
<proteinExistence type="predicted"/>
<dbReference type="EMBL" id="KZ805300">
    <property type="protein sequence ID" value="PVI08636.1"/>
    <property type="molecule type" value="Genomic_DNA"/>
</dbReference>
<name>A0A2V1EE23_9PLEO</name>
<keyword evidence="2" id="KW-1185">Reference proteome</keyword>
<reference evidence="1 2" key="1">
    <citation type="journal article" date="2018" name="Sci. Rep.">
        <title>Comparative genomics provides insights into the lifestyle and reveals functional heterogeneity of dark septate endophytic fungi.</title>
        <authorList>
            <person name="Knapp D.G."/>
            <person name="Nemeth J.B."/>
            <person name="Barry K."/>
            <person name="Hainaut M."/>
            <person name="Henrissat B."/>
            <person name="Johnson J."/>
            <person name="Kuo A."/>
            <person name="Lim J.H.P."/>
            <person name="Lipzen A."/>
            <person name="Nolan M."/>
            <person name="Ohm R.A."/>
            <person name="Tamas L."/>
            <person name="Grigoriev I.V."/>
            <person name="Spatafora J.W."/>
            <person name="Nagy L.G."/>
            <person name="Kovacs G.M."/>
        </authorList>
    </citation>
    <scope>NUCLEOTIDE SEQUENCE [LARGE SCALE GENOMIC DNA]</scope>
    <source>
        <strain evidence="1 2">DSE2036</strain>
    </source>
</reference>
<sequence>MHIHIHHLRNLHMYATPPTYPSIPTQHAHTHTHAHTHIKIYPALPSPSFRSTHTHIILHIPVPRRELVRACIYVSTYLPSRIPVSRACISFNIR</sequence>
<dbReference type="AlphaFoldDB" id="A0A2V1EE23"/>
<protein>
    <submittedName>
        <fullName evidence="1">Uncharacterized protein</fullName>
    </submittedName>
</protein>